<name>A0ABD1SVZ6_9LAMI</name>
<evidence type="ECO:0000313" key="4">
    <source>
        <dbReference type="Proteomes" id="UP001604336"/>
    </source>
</evidence>
<dbReference type="Proteomes" id="UP001604336">
    <property type="component" value="Unassembled WGS sequence"/>
</dbReference>
<dbReference type="PANTHER" id="PTHR27005">
    <property type="entry name" value="WALL-ASSOCIATED RECEPTOR KINASE-LIKE 21"/>
    <property type="match status" value="1"/>
</dbReference>
<dbReference type="EMBL" id="JBFOLK010000006">
    <property type="protein sequence ID" value="KAL2504612.1"/>
    <property type="molecule type" value="Genomic_DNA"/>
</dbReference>
<gene>
    <name evidence="3" type="ORF">Adt_20233</name>
</gene>
<dbReference type="Gene3D" id="3.30.200.20">
    <property type="entry name" value="Phosphorylase Kinase, domain 1"/>
    <property type="match status" value="1"/>
</dbReference>
<keyword evidence="2" id="KW-0067">ATP-binding</keyword>
<dbReference type="PANTHER" id="PTHR27005:SF468">
    <property type="entry name" value="OS01G0310500 PROTEIN"/>
    <property type="match status" value="1"/>
</dbReference>
<organism evidence="3 4">
    <name type="scientific">Abeliophyllum distichum</name>
    <dbReference type="NCBI Taxonomy" id="126358"/>
    <lineage>
        <taxon>Eukaryota</taxon>
        <taxon>Viridiplantae</taxon>
        <taxon>Streptophyta</taxon>
        <taxon>Embryophyta</taxon>
        <taxon>Tracheophyta</taxon>
        <taxon>Spermatophyta</taxon>
        <taxon>Magnoliopsida</taxon>
        <taxon>eudicotyledons</taxon>
        <taxon>Gunneridae</taxon>
        <taxon>Pentapetalae</taxon>
        <taxon>asterids</taxon>
        <taxon>lamiids</taxon>
        <taxon>Lamiales</taxon>
        <taxon>Oleaceae</taxon>
        <taxon>Forsythieae</taxon>
        <taxon>Abeliophyllum</taxon>
    </lineage>
</organism>
<evidence type="ECO:0000256" key="1">
    <source>
        <dbReference type="ARBA" id="ARBA00022741"/>
    </source>
</evidence>
<dbReference type="SUPFAM" id="SSF56112">
    <property type="entry name" value="Protein kinase-like (PK-like)"/>
    <property type="match status" value="1"/>
</dbReference>
<reference evidence="4" key="1">
    <citation type="submission" date="2024-07" db="EMBL/GenBank/DDBJ databases">
        <title>Two chromosome-level genome assemblies of Korean endemic species Abeliophyllum distichum and Forsythia ovata (Oleaceae).</title>
        <authorList>
            <person name="Jang H."/>
        </authorList>
    </citation>
    <scope>NUCLEOTIDE SEQUENCE [LARGE SCALE GENOMIC DNA]</scope>
</reference>
<dbReference type="InterPro" id="IPR011009">
    <property type="entry name" value="Kinase-like_dom_sf"/>
</dbReference>
<keyword evidence="4" id="KW-1185">Reference proteome</keyword>
<protein>
    <submittedName>
        <fullName evidence="3">Wall-associated receptor kinase-like 2</fullName>
    </submittedName>
</protein>
<dbReference type="GO" id="GO:0005524">
    <property type="term" value="F:ATP binding"/>
    <property type="evidence" value="ECO:0007669"/>
    <property type="project" value="UniProtKB-KW"/>
</dbReference>
<evidence type="ECO:0000313" key="3">
    <source>
        <dbReference type="EMBL" id="KAL2504612.1"/>
    </source>
</evidence>
<comment type="caution">
    <text evidence="3">The sequence shown here is derived from an EMBL/GenBank/DDBJ whole genome shotgun (WGS) entry which is preliminary data.</text>
</comment>
<accession>A0ABD1SVZ6</accession>
<dbReference type="InterPro" id="IPR045274">
    <property type="entry name" value="WAK-like"/>
</dbReference>
<sequence length="118" mass="13493">MELKRRKLIKMKQKFFLQNCGLLLLEKHTRRETSHDMARIFTSAELKKAMNNFHDSRIIAQGGFGTAYKGFLSDNRIVVIKKPKQVNPNEVEQFINELIVLSQIKSTTGMLSGSLVVV</sequence>
<keyword evidence="1" id="KW-0547">Nucleotide-binding</keyword>
<dbReference type="AlphaFoldDB" id="A0ABD1SVZ6"/>
<evidence type="ECO:0000256" key="2">
    <source>
        <dbReference type="ARBA" id="ARBA00022840"/>
    </source>
</evidence>
<proteinExistence type="predicted"/>